<evidence type="ECO:0000256" key="1">
    <source>
        <dbReference type="ARBA" id="ARBA00010699"/>
    </source>
</evidence>
<proteinExistence type="inferred from homology"/>
<dbReference type="SUPFAM" id="SSF53328">
    <property type="entry name" value="Formyltransferase"/>
    <property type="match status" value="1"/>
</dbReference>
<dbReference type="SUPFAM" id="SSF50486">
    <property type="entry name" value="FMT C-terminal domain-like"/>
    <property type="match status" value="1"/>
</dbReference>
<dbReference type="Proteomes" id="UP000724874">
    <property type="component" value="Unassembled WGS sequence"/>
</dbReference>
<dbReference type="EC" id="2.1.2.9" evidence="2"/>
<organism evidence="7 8">
    <name type="scientific">Gymnopilus junonius</name>
    <name type="common">Spectacular rustgill mushroom</name>
    <name type="synonym">Gymnopilus spectabilis subsp. junonius</name>
    <dbReference type="NCBI Taxonomy" id="109634"/>
    <lineage>
        <taxon>Eukaryota</taxon>
        <taxon>Fungi</taxon>
        <taxon>Dikarya</taxon>
        <taxon>Basidiomycota</taxon>
        <taxon>Agaricomycotina</taxon>
        <taxon>Agaricomycetes</taxon>
        <taxon>Agaricomycetidae</taxon>
        <taxon>Agaricales</taxon>
        <taxon>Agaricineae</taxon>
        <taxon>Hymenogastraceae</taxon>
        <taxon>Gymnopilus</taxon>
    </lineage>
</organism>
<evidence type="ECO:0000256" key="3">
    <source>
        <dbReference type="ARBA" id="ARBA00022679"/>
    </source>
</evidence>
<evidence type="ECO:0000256" key="4">
    <source>
        <dbReference type="ARBA" id="ARBA00022917"/>
    </source>
</evidence>
<dbReference type="InterPro" id="IPR005793">
    <property type="entry name" value="Formyl_trans_C"/>
</dbReference>
<dbReference type="InterPro" id="IPR036477">
    <property type="entry name" value="Formyl_transf_N_sf"/>
</dbReference>
<dbReference type="Pfam" id="PF00551">
    <property type="entry name" value="Formyl_trans_N"/>
    <property type="match status" value="1"/>
</dbReference>
<reference evidence="7" key="1">
    <citation type="submission" date="2020-11" db="EMBL/GenBank/DDBJ databases">
        <authorList>
            <consortium name="DOE Joint Genome Institute"/>
            <person name="Ahrendt S."/>
            <person name="Riley R."/>
            <person name="Andreopoulos W."/>
            <person name="LaButti K."/>
            <person name="Pangilinan J."/>
            <person name="Ruiz-duenas F.J."/>
            <person name="Barrasa J.M."/>
            <person name="Sanchez-Garcia M."/>
            <person name="Camarero S."/>
            <person name="Miyauchi S."/>
            <person name="Serrano A."/>
            <person name="Linde D."/>
            <person name="Babiker R."/>
            <person name="Drula E."/>
            <person name="Ayuso-Fernandez I."/>
            <person name="Pacheco R."/>
            <person name="Padilla G."/>
            <person name="Ferreira P."/>
            <person name="Barriuso J."/>
            <person name="Kellner H."/>
            <person name="Castanera R."/>
            <person name="Alfaro M."/>
            <person name="Ramirez L."/>
            <person name="Pisabarro A.G."/>
            <person name="Kuo A."/>
            <person name="Tritt A."/>
            <person name="Lipzen A."/>
            <person name="He G."/>
            <person name="Yan M."/>
            <person name="Ng V."/>
            <person name="Cullen D."/>
            <person name="Martin F."/>
            <person name="Rosso M.-N."/>
            <person name="Henrissat B."/>
            <person name="Hibbett D."/>
            <person name="Martinez A.T."/>
            <person name="Grigoriev I.V."/>
        </authorList>
    </citation>
    <scope>NUCLEOTIDE SEQUENCE</scope>
    <source>
        <strain evidence="7">AH 44721</strain>
    </source>
</reference>
<comment type="similarity">
    <text evidence="1">Belongs to the Fmt family.</text>
</comment>
<protein>
    <recommendedName>
        <fullName evidence="2">methionyl-tRNA formyltransferase</fullName>
        <ecNumber evidence="2">2.1.2.9</ecNumber>
    </recommendedName>
</protein>
<evidence type="ECO:0000313" key="7">
    <source>
        <dbReference type="EMBL" id="KAF8885387.1"/>
    </source>
</evidence>
<name>A0A9P5TJK7_GYMJU</name>
<keyword evidence="4" id="KW-0648">Protein biosynthesis</keyword>
<gene>
    <name evidence="7" type="ORF">CPB84DRAFT_1850383</name>
</gene>
<dbReference type="PANTHER" id="PTHR11138">
    <property type="entry name" value="METHIONYL-TRNA FORMYLTRANSFERASE"/>
    <property type="match status" value="1"/>
</dbReference>
<dbReference type="InterPro" id="IPR002376">
    <property type="entry name" value="Formyl_transf_N"/>
</dbReference>
<evidence type="ECO:0000259" key="6">
    <source>
        <dbReference type="Pfam" id="PF02911"/>
    </source>
</evidence>
<dbReference type="PANTHER" id="PTHR11138:SF5">
    <property type="entry name" value="METHIONYL-TRNA FORMYLTRANSFERASE, MITOCHONDRIAL"/>
    <property type="match status" value="1"/>
</dbReference>
<keyword evidence="3 7" id="KW-0808">Transferase</keyword>
<dbReference type="EMBL" id="JADNYJ010000102">
    <property type="protein sequence ID" value="KAF8885387.1"/>
    <property type="molecule type" value="Genomic_DNA"/>
</dbReference>
<dbReference type="AlphaFoldDB" id="A0A9P5TJK7"/>
<evidence type="ECO:0000313" key="8">
    <source>
        <dbReference type="Proteomes" id="UP000724874"/>
    </source>
</evidence>
<dbReference type="OrthoDB" id="10268103at2759"/>
<accession>A0A9P5TJK7</accession>
<evidence type="ECO:0000256" key="2">
    <source>
        <dbReference type="ARBA" id="ARBA00012261"/>
    </source>
</evidence>
<sequence>MGRDEFSCLVLRELYEAKDVWKDITIATLPDVHVGRRGSVLSISPLKILGEELKIPVHTIPKEKRDFKTWQLPPPFSAEPENLPPLNHLLISASFGRILTGKMLNSFQHSRRLNVHPSLLPSYRGPAPIQHTILNNEKEAGVCVIEMLKKSEGIDTGSLWGCQRMPVPPDVTFEGLRDSLAVKGGKLLVSVLRDAMVGKATALAQPPAEDAPRASFITAKDAHVDFETMTAEVIHRRFRAISHQKPLFTYTPDGKPLQLRQFAPINLESSALVNLSSRPGETVLSKSDKMLLIRCAADTVLGVTKVKPEGKPDRNAGEFWRGLRAVKEGAKQVVFGTSVDRGLL</sequence>
<dbReference type="GO" id="GO:0004479">
    <property type="term" value="F:methionyl-tRNA formyltransferase activity"/>
    <property type="evidence" value="ECO:0007669"/>
    <property type="project" value="UniProtKB-EC"/>
</dbReference>
<dbReference type="InterPro" id="IPR011034">
    <property type="entry name" value="Formyl_transferase-like_C_sf"/>
</dbReference>
<dbReference type="Pfam" id="PF02911">
    <property type="entry name" value="Formyl_trans_C"/>
    <property type="match status" value="1"/>
</dbReference>
<feature type="domain" description="Formyl transferase C-terminal" evidence="6">
    <location>
        <begin position="217"/>
        <end position="323"/>
    </location>
</feature>
<dbReference type="InterPro" id="IPR041711">
    <property type="entry name" value="Met-tRNA-FMT_N"/>
</dbReference>
<dbReference type="GO" id="GO:0005739">
    <property type="term" value="C:mitochondrion"/>
    <property type="evidence" value="ECO:0007669"/>
    <property type="project" value="TreeGrafter"/>
</dbReference>
<keyword evidence="8" id="KW-1185">Reference proteome</keyword>
<dbReference type="CDD" id="cd08646">
    <property type="entry name" value="FMT_core_Met-tRNA-FMT_N"/>
    <property type="match status" value="1"/>
</dbReference>
<feature type="domain" description="Formyl transferase N-terminal" evidence="5">
    <location>
        <begin position="89"/>
        <end position="192"/>
    </location>
</feature>
<dbReference type="Gene3D" id="3.40.50.12230">
    <property type="match status" value="1"/>
</dbReference>
<comment type="caution">
    <text evidence="7">The sequence shown here is derived from an EMBL/GenBank/DDBJ whole genome shotgun (WGS) entry which is preliminary data.</text>
</comment>
<evidence type="ECO:0000259" key="5">
    <source>
        <dbReference type="Pfam" id="PF00551"/>
    </source>
</evidence>